<evidence type="ECO:0000256" key="9">
    <source>
        <dbReference type="ARBA" id="ARBA00022840"/>
    </source>
</evidence>
<evidence type="ECO:0000259" key="14">
    <source>
        <dbReference type="PROSITE" id="PS50109"/>
    </source>
</evidence>
<dbReference type="STRING" id="1123491.SAMN02745782_03333"/>
<dbReference type="AlphaFoldDB" id="A0A1T4SJ42"/>
<keyword evidence="9" id="KW-0067">ATP-binding</keyword>
<dbReference type="RefSeq" id="WP_078927619.1">
    <property type="nucleotide sequence ID" value="NZ_FUXB01000034.1"/>
</dbReference>
<dbReference type="Gene3D" id="3.30.450.20">
    <property type="entry name" value="PAS domain"/>
    <property type="match status" value="2"/>
</dbReference>
<dbReference type="InterPro" id="IPR003594">
    <property type="entry name" value="HATPase_dom"/>
</dbReference>
<evidence type="ECO:0000256" key="7">
    <source>
        <dbReference type="ARBA" id="ARBA00022741"/>
    </source>
</evidence>
<dbReference type="InterPro" id="IPR016120">
    <property type="entry name" value="Sig_transdc_His_kin_SpoOB"/>
</dbReference>
<comment type="subcellular location">
    <subcellularLocation>
        <location evidence="1">Cell inner membrane</location>
    </subcellularLocation>
    <subcellularLocation>
        <location evidence="2">Cell membrane</location>
        <topology evidence="2">Multi-pass membrane protein</topology>
    </subcellularLocation>
</comment>
<dbReference type="GeneID" id="70583480"/>
<keyword evidence="16" id="KW-1185">Reference proteome</keyword>
<evidence type="ECO:0000256" key="2">
    <source>
        <dbReference type="ARBA" id="ARBA00004651"/>
    </source>
</evidence>
<evidence type="ECO:0000256" key="1">
    <source>
        <dbReference type="ARBA" id="ARBA00004533"/>
    </source>
</evidence>
<dbReference type="OrthoDB" id="9792686at2"/>
<evidence type="ECO:0000256" key="11">
    <source>
        <dbReference type="ARBA" id="ARBA00023012"/>
    </source>
</evidence>
<dbReference type="Gene3D" id="1.10.287.130">
    <property type="match status" value="1"/>
</dbReference>
<dbReference type="InterPro" id="IPR029151">
    <property type="entry name" value="Sensor-like_sf"/>
</dbReference>
<evidence type="ECO:0000256" key="3">
    <source>
        <dbReference type="ARBA" id="ARBA00022475"/>
    </source>
</evidence>
<dbReference type="PANTHER" id="PTHR43547">
    <property type="entry name" value="TWO-COMPONENT HISTIDINE KINASE"/>
    <property type="match status" value="1"/>
</dbReference>
<dbReference type="Pfam" id="PF02518">
    <property type="entry name" value="HATPase_c"/>
    <property type="match status" value="1"/>
</dbReference>
<dbReference type="InterPro" id="IPR033463">
    <property type="entry name" value="sCache_3"/>
</dbReference>
<evidence type="ECO:0000256" key="4">
    <source>
        <dbReference type="ARBA" id="ARBA00022553"/>
    </source>
</evidence>
<name>A0A1T4SJ42_VIBCI</name>
<keyword evidence="10 13" id="KW-1133">Transmembrane helix</keyword>
<organism evidence="15 16">
    <name type="scientific">Vibrio cincinnatiensis DSM 19608</name>
    <dbReference type="NCBI Taxonomy" id="1123491"/>
    <lineage>
        <taxon>Bacteria</taxon>
        <taxon>Pseudomonadati</taxon>
        <taxon>Pseudomonadota</taxon>
        <taxon>Gammaproteobacteria</taxon>
        <taxon>Vibrionales</taxon>
        <taxon>Vibrionaceae</taxon>
        <taxon>Vibrio</taxon>
    </lineage>
</organism>
<keyword evidence="4" id="KW-0597">Phosphoprotein</keyword>
<dbReference type="SUPFAM" id="SSF103190">
    <property type="entry name" value="Sensory domain-like"/>
    <property type="match status" value="1"/>
</dbReference>
<keyword evidence="5" id="KW-0808">Transferase</keyword>
<feature type="transmembrane region" description="Helical" evidence="13">
    <location>
        <begin position="172"/>
        <end position="192"/>
    </location>
</feature>
<sequence>MKLKSYLTLTTIATASSIVIVVTIAIFYLLQNTYTEGLQARGLELARVVAHDPTVIHAVTLQNTQVTPQALNPYIENIRSHTDASYIVVVDKQAIRLSHPDHDRIGKPFIGEDILPTLRDGTEYSNVSEGSLGKAIRNFTPIRSEGEIIGAVSIGYLSEKTSDILLEQFSHLATLIGLVYLLGISIASTFLLKMKRTFLDYEPEFIINKFREHEMVLNSIHDAIIAVDNNMNITTINKSAIQKLSMEGGNHYDYLNHPLSRYSIPLSHLVLNQKNHLHQSEFNIGKHQYKADIYPLTSNKGLKGQVIVFFANIEQNELEREVIYLKNYAELLRSKTHEYSNKLNVISGMLQSKKHSEAIDFIQLETDCYQSIIHNIVLLINNSVIAGLLLAKFNKASDIGVKFVIDEDSHLSNYSKNTSEKLVTILGNLIDNALLAAWQNRENQTPTVHLYLSDRSHHVIFEIQDSGAGISQQITDHILEFGVTSKMDAEQSGIGLYLVKQWVDYFHGSIEWERTEDNTTIFSVYLDKNKVTDHE</sequence>
<reference evidence="16" key="1">
    <citation type="submission" date="2017-02" db="EMBL/GenBank/DDBJ databases">
        <authorList>
            <person name="Varghese N."/>
            <person name="Submissions S."/>
        </authorList>
    </citation>
    <scope>NUCLEOTIDE SEQUENCE [LARGE SCALE GENOMIC DNA]</scope>
    <source>
        <strain evidence="16">DSM 19608</strain>
    </source>
</reference>
<dbReference type="Proteomes" id="UP000190834">
    <property type="component" value="Unassembled WGS sequence"/>
</dbReference>
<evidence type="ECO:0000256" key="6">
    <source>
        <dbReference type="ARBA" id="ARBA00022692"/>
    </source>
</evidence>
<evidence type="ECO:0000256" key="12">
    <source>
        <dbReference type="ARBA" id="ARBA00023136"/>
    </source>
</evidence>
<keyword evidence="12 13" id="KW-0472">Membrane</keyword>
<dbReference type="SUPFAM" id="SSF55890">
    <property type="entry name" value="Sporulation response regulatory protein Spo0B"/>
    <property type="match status" value="1"/>
</dbReference>
<feature type="domain" description="Histidine kinase" evidence="14">
    <location>
        <begin position="334"/>
        <end position="530"/>
    </location>
</feature>
<dbReference type="Gene3D" id="3.30.565.10">
    <property type="entry name" value="Histidine kinase-like ATPase, C-terminal domain"/>
    <property type="match status" value="1"/>
</dbReference>
<dbReference type="SUPFAM" id="SSF55874">
    <property type="entry name" value="ATPase domain of HSP90 chaperone/DNA topoisomerase II/histidine kinase"/>
    <property type="match status" value="1"/>
</dbReference>
<evidence type="ECO:0000256" key="13">
    <source>
        <dbReference type="SAM" id="Phobius"/>
    </source>
</evidence>
<dbReference type="GO" id="GO:0005886">
    <property type="term" value="C:plasma membrane"/>
    <property type="evidence" value="ECO:0007669"/>
    <property type="project" value="UniProtKB-SubCell"/>
</dbReference>
<evidence type="ECO:0000313" key="16">
    <source>
        <dbReference type="Proteomes" id="UP000190834"/>
    </source>
</evidence>
<evidence type="ECO:0000256" key="8">
    <source>
        <dbReference type="ARBA" id="ARBA00022777"/>
    </source>
</evidence>
<dbReference type="SMART" id="SM00387">
    <property type="entry name" value="HATPase_c"/>
    <property type="match status" value="1"/>
</dbReference>
<dbReference type="GO" id="GO:0005524">
    <property type="term" value="F:ATP binding"/>
    <property type="evidence" value="ECO:0007669"/>
    <property type="project" value="UniProtKB-KW"/>
</dbReference>
<proteinExistence type="predicted"/>
<evidence type="ECO:0000256" key="5">
    <source>
        <dbReference type="ARBA" id="ARBA00022679"/>
    </source>
</evidence>
<dbReference type="InterPro" id="IPR005467">
    <property type="entry name" value="His_kinase_dom"/>
</dbReference>
<keyword evidence="11" id="KW-0902">Two-component regulatory system</keyword>
<evidence type="ECO:0000313" key="15">
    <source>
        <dbReference type="EMBL" id="SKA28324.1"/>
    </source>
</evidence>
<dbReference type="InterPro" id="IPR036890">
    <property type="entry name" value="HATPase_C_sf"/>
</dbReference>
<protein>
    <submittedName>
        <fullName evidence="15">Two-component system, CitB family, sensor kinase</fullName>
    </submittedName>
</protein>
<dbReference type="Pfam" id="PF17203">
    <property type="entry name" value="sCache_3_2"/>
    <property type="match status" value="1"/>
</dbReference>
<keyword evidence="3" id="KW-1003">Cell membrane</keyword>
<keyword evidence="7" id="KW-0547">Nucleotide-binding</keyword>
<gene>
    <name evidence="15" type="ORF">SAMN02745782_03333</name>
</gene>
<dbReference type="PROSITE" id="PS50109">
    <property type="entry name" value="HIS_KIN"/>
    <property type="match status" value="1"/>
</dbReference>
<dbReference type="EMBL" id="FUXB01000034">
    <property type="protein sequence ID" value="SKA28324.1"/>
    <property type="molecule type" value="Genomic_DNA"/>
</dbReference>
<keyword evidence="6 13" id="KW-0812">Transmembrane</keyword>
<keyword evidence="8 15" id="KW-0418">Kinase</keyword>
<dbReference type="GO" id="GO:0000155">
    <property type="term" value="F:phosphorelay sensor kinase activity"/>
    <property type="evidence" value="ECO:0007669"/>
    <property type="project" value="InterPro"/>
</dbReference>
<evidence type="ECO:0000256" key="10">
    <source>
        <dbReference type="ARBA" id="ARBA00022989"/>
    </source>
</evidence>
<dbReference type="PANTHER" id="PTHR43547:SF10">
    <property type="entry name" value="SENSOR HISTIDINE KINASE DCUS"/>
    <property type="match status" value="1"/>
</dbReference>
<accession>A0A1T4SJ42</accession>
<feature type="transmembrane region" description="Helical" evidence="13">
    <location>
        <begin position="7"/>
        <end position="30"/>
    </location>
</feature>